<evidence type="ECO:0000313" key="2">
    <source>
        <dbReference type="EMBL" id="JAP17871.1"/>
    </source>
</evidence>
<dbReference type="Pfam" id="PF22936">
    <property type="entry name" value="Pol_BBD"/>
    <property type="match status" value="1"/>
</dbReference>
<dbReference type="InterPro" id="IPR054722">
    <property type="entry name" value="PolX-like_BBD"/>
</dbReference>
<protein>
    <submittedName>
        <fullName evidence="2">Putative ovule protein</fullName>
    </submittedName>
</protein>
<organism evidence="2">
    <name type="scientific">Solanum chacoense</name>
    <name type="common">Chaco potato</name>
    <dbReference type="NCBI Taxonomy" id="4108"/>
    <lineage>
        <taxon>Eukaryota</taxon>
        <taxon>Viridiplantae</taxon>
        <taxon>Streptophyta</taxon>
        <taxon>Embryophyta</taxon>
        <taxon>Tracheophyta</taxon>
        <taxon>Spermatophyta</taxon>
        <taxon>Magnoliopsida</taxon>
        <taxon>eudicotyledons</taxon>
        <taxon>Gunneridae</taxon>
        <taxon>Pentapetalae</taxon>
        <taxon>asterids</taxon>
        <taxon>lamiids</taxon>
        <taxon>Solanales</taxon>
        <taxon>Solanaceae</taxon>
        <taxon>Solanoideae</taxon>
        <taxon>Solaneae</taxon>
        <taxon>Solanum</taxon>
    </lineage>
</organism>
<dbReference type="EMBL" id="GEDG01021974">
    <property type="protein sequence ID" value="JAP17871.1"/>
    <property type="molecule type" value="Transcribed_RNA"/>
</dbReference>
<evidence type="ECO:0000259" key="1">
    <source>
        <dbReference type="Pfam" id="PF22936"/>
    </source>
</evidence>
<reference evidence="2" key="1">
    <citation type="submission" date="2015-12" db="EMBL/GenBank/DDBJ databases">
        <title>Gene expression during late stages of embryo sac development: a critical building block for successful pollen-pistil interactions.</title>
        <authorList>
            <person name="Liu Y."/>
            <person name="Joly V."/>
            <person name="Sabar M."/>
            <person name="Matton D.P."/>
        </authorList>
    </citation>
    <scope>NUCLEOTIDE SEQUENCE</scope>
</reference>
<feature type="domain" description="Retrovirus-related Pol polyprotein from transposon TNT 1-94-like beta-barrel" evidence="1">
    <location>
        <begin position="58"/>
        <end position="132"/>
    </location>
</feature>
<proteinExistence type="predicted"/>
<dbReference type="AlphaFoldDB" id="A0A0V0HBY8"/>
<accession>A0A0V0HBY8</accession>
<name>A0A0V0HBY8_SOLCH</name>
<sequence>MRYDNLKFSVNCHKIGHYSWECRSNVQETVNLVDNNKDEDESTLLLALKKDTNDCSSWYLDSGASSHMCGHKDKLVEIKKTVKGNVSFRDTSKIQIEGIGTILISCKDDGHKLINNVYYVPKLKSNIFEFGSTFLKKDMIFI</sequence>